<proteinExistence type="predicted"/>
<feature type="domain" description="DM2" evidence="1">
    <location>
        <begin position="28"/>
        <end position="55"/>
    </location>
</feature>
<reference evidence="2 3" key="1">
    <citation type="journal article" date="2023" name="Mol. Ecol. Resour.">
        <title>Chromosome-level genome assembly of a triploid poplar Populus alba 'Berolinensis'.</title>
        <authorList>
            <person name="Chen S."/>
            <person name="Yu Y."/>
            <person name="Wang X."/>
            <person name="Wang S."/>
            <person name="Zhang T."/>
            <person name="Zhou Y."/>
            <person name="He R."/>
            <person name="Meng N."/>
            <person name="Wang Y."/>
            <person name="Liu W."/>
            <person name="Liu Z."/>
            <person name="Liu J."/>
            <person name="Guo Q."/>
            <person name="Huang H."/>
            <person name="Sederoff R.R."/>
            <person name="Wang G."/>
            <person name="Qu G."/>
            <person name="Chen S."/>
        </authorList>
    </citation>
    <scope>NUCLEOTIDE SEQUENCE [LARGE SCALE GENOMIC DNA]</scope>
    <source>
        <strain evidence="2">SC-2020</strain>
    </source>
</reference>
<dbReference type="Proteomes" id="UP001164929">
    <property type="component" value="Chromosome 4"/>
</dbReference>
<name>A0AAD6R3L8_9ROSI</name>
<accession>A0AAD6R3L8</accession>
<organism evidence="2 3">
    <name type="scientific">Populus alba x Populus x berolinensis</name>
    <dbReference type="NCBI Taxonomy" id="444605"/>
    <lineage>
        <taxon>Eukaryota</taxon>
        <taxon>Viridiplantae</taxon>
        <taxon>Streptophyta</taxon>
        <taxon>Embryophyta</taxon>
        <taxon>Tracheophyta</taxon>
        <taxon>Spermatophyta</taxon>
        <taxon>Magnoliopsida</taxon>
        <taxon>eudicotyledons</taxon>
        <taxon>Gunneridae</taxon>
        <taxon>Pentapetalae</taxon>
        <taxon>rosids</taxon>
        <taxon>fabids</taxon>
        <taxon>Malpighiales</taxon>
        <taxon>Salicaceae</taxon>
        <taxon>Saliceae</taxon>
        <taxon>Populus</taxon>
    </lineage>
</organism>
<gene>
    <name evidence="2" type="ORF">NC653_011541</name>
</gene>
<evidence type="ECO:0000259" key="1">
    <source>
        <dbReference type="Pfam" id="PF02201"/>
    </source>
</evidence>
<evidence type="ECO:0000313" key="3">
    <source>
        <dbReference type="Proteomes" id="UP001164929"/>
    </source>
</evidence>
<dbReference type="Gene3D" id="1.10.245.10">
    <property type="entry name" value="SWIB/MDM2 domain"/>
    <property type="match status" value="1"/>
</dbReference>
<dbReference type="SUPFAM" id="SSF47592">
    <property type="entry name" value="SWIB/MDM2 domain"/>
    <property type="match status" value="1"/>
</dbReference>
<dbReference type="InterPro" id="IPR036885">
    <property type="entry name" value="SWIB_MDM2_dom_sf"/>
</dbReference>
<dbReference type="EMBL" id="JAQIZT010000004">
    <property type="protein sequence ID" value="KAJ7001135.1"/>
    <property type="molecule type" value="Genomic_DNA"/>
</dbReference>
<protein>
    <recommendedName>
        <fullName evidence="1">DM2 domain-containing protein</fullName>
    </recommendedName>
</protein>
<keyword evidence="3" id="KW-1185">Reference proteome</keyword>
<dbReference type="Pfam" id="PF02201">
    <property type="entry name" value="SWIB"/>
    <property type="match status" value="1"/>
</dbReference>
<evidence type="ECO:0000313" key="2">
    <source>
        <dbReference type="EMBL" id="KAJ7001135.1"/>
    </source>
</evidence>
<dbReference type="CDD" id="cd10567">
    <property type="entry name" value="SWIB-MDM2_like"/>
    <property type="match status" value="1"/>
</dbReference>
<sequence>MAVSVTLPTSVNFRQLHLYILRVFLFFLKDPADKRRILCDDKLKELFEVDSFSGFHSLKAPVISFYQDRTDHKVKETFTPCLISGNVVYQACGYHFAYRIRNVCCVENLFPPVDVVKRKHFSQSVHVNSCEHEGHVLTSYPFPSGILSAYPVLELT</sequence>
<comment type="caution">
    <text evidence="2">The sequence shown here is derived from an EMBL/GenBank/DDBJ whole genome shotgun (WGS) entry which is preliminary data.</text>
</comment>
<dbReference type="AlphaFoldDB" id="A0AAD6R3L8"/>
<dbReference type="InterPro" id="IPR003121">
    <property type="entry name" value="SWIB_MDM2_domain"/>
</dbReference>